<accession>A0A6V8H8M0</accession>
<gene>
    <name evidence="3" type="ORF">TCE0_024r07358</name>
</gene>
<evidence type="ECO:0000313" key="3">
    <source>
        <dbReference type="EMBL" id="GAM37437.1"/>
    </source>
</evidence>
<protein>
    <submittedName>
        <fullName evidence="3">Short-chain dehydrogenase</fullName>
    </submittedName>
</protein>
<dbReference type="PANTHER" id="PTHR43115:SF4">
    <property type="entry name" value="DEHYDROGENASE_REDUCTASE SDR FAMILY MEMBER 11"/>
    <property type="match status" value="1"/>
</dbReference>
<dbReference type="InterPro" id="IPR002347">
    <property type="entry name" value="SDR_fam"/>
</dbReference>
<dbReference type="CDD" id="cd05233">
    <property type="entry name" value="SDR_c"/>
    <property type="match status" value="1"/>
</dbReference>
<keyword evidence="2" id="KW-0560">Oxidoreductase</keyword>
<reference evidence="4" key="1">
    <citation type="journal article" date="2015" name="Genome Announc.">
        <title>Draft genome sequence of Talaromyces cellulolyticus strain Y-94, a source of lignocellulosic biomass-degrading enzymes.</title>
        <authorList>
            <person name="Fujii T."/>
            <person name="Koike H."/>
            <person name="Sawayama S."/>
            <person name="Yano S."/>
            <person name="Inoue H."/>
        </authorList>
    </citation>
    <scope>NUCLEOTIDE SEQUENCE [LARGE SCALE GENOMIC DNA]</scope>
    <source>
        <strain evidence="4">Y-94</strain>
    </source>
</reference>
<dbReference type="Pfam" id="PF00106">
    <property type="entry name" value="adh_short"/>
    <property type="match status" value="1"/>
</dbReference>
<dbReference type="PANTHER" id="PTHR43115">
    <property type="entry name" value="DEHYDROGENASE/REDUCTASE SDR FAMILY MEMBER 11"/>
    <property type="match status" value="1"/>
</dbReference>
<dbReference type="Gene3D" id="3.40.50.720">
    <property type="entry name" value="NAD(P)-binding Rossmann-like Domain"/>
    <property type="match status" value="1"/>
</dbReference>
<evidence type="ECO:0000313" key="4">
    <source>
        <dbReference type="Proteomes" id="UP000053095"/>
    </source>
</evidence>
<comment type="caution">
    <text evidence="3">The sequence shown here is derived from an EMBL/GenBank/DDBJ whole genome shotgun (WGS) entry which is preliminary data.</text>
</comment>
<keyword evidence="4" id="KW-1185">Reference proteome</keyword>
<dbReference type="GO" id="GO:0016491">
    <property type="term" value="F:oxidoreductase activity"/>
    <property type="evidence" value="ECO:0007669"/>
    <property type="project" value="UniProtKB-KW"/>
</dbReference>
<sequence>MASTPTPSQANARQVGQFVPTLHTDVYAAIDPSSNKLPQPFTAVILGGSGAVGGGLARSYARAGATGIVVAARRLEEIEKVAKEAKTINPSLKTLALRCDVSSASDIAAVANATKAQFGATVGAVIVNAGYSGSFVADITQEKAEDFQMAFNVNTLGPAYAAQSFIPLLNESAAAESTSFQGLFIAISSMAGPTVTAPVTDIHYNVSKFAQSRIIEMLHEERLRLKGENDGIFFASVHPGGINSDFAKSKNVPDYIIPLLTESPDIAGAFIVWLTRNQDRVRGLSGRFLSCKWDVDELLAKMDDIVDRDLLRARFAV</sequence>
<evidence type="ECO:0000256" key="2">
    <source>
        <dbReference type="ARBA" id="ARBA00023002"/>
    </source>
</evidence>
<proteinExistence type="inferred from homology"/>
<dbReference type="PRINTS" id="PR00081">
    <property type="entry name" value="GDHRDH"/>
</dbReference>
<dbReference type="Proteomes" id="UP000053095">
    <property type="component" value="Unassembled WGS sequence"/>
</dbReference>
<dbReference type="EMBL" id="DF933820">
    <property type="protein sequence ID" value="GAM37437.1"/>
    <property type="molecule type" value="Genomic_DNA"/>
</dbReference>
<comment type="similarity">
    <text evidence="1">Belongs to the short-chain dehydrogenases/reductases (SDR) family.</text>
</comment>
<dbReference type="AlphaFoldDB" id="A0A6V8H8M0"/>
<name>A0A6V8H8M0_TALPI</name>
<dbReference type="SUPFAM" id="SSF51735">
    <property type="entry name" value="NAD(P)-binding Rossmann-fold domains"/>
    <property type="match status" value="1"/>
</dbReference>
<dbReference type="InterPro" id="IPR036291">
    <property type="entry name" value="NAD(P)-bd_dom_sf"/>
</dbReference>
<evidence type="ECO:0000256" key="1">
    <source>
        <dbReference type="ARBA" id="ARBA00006484"/>
    </source>
</evidence>
<organism evidence="3 4">
    <name type="scientific">Talaromyces pinophilus</name>
    <name type="common">Penicillium pinophilum</name>
    <dbReference type="NCBI Taxonomy" id="128442"/>
    <lineage>
        <taxon>Eukaryota</taxon>
        <taxon>Fungi</taxon>
        <taxon>Dikarya</taxon>
        <taxon>Ascomycota</taxon>
        <taxon>Pezizomycotina</taxon>
        <taxon>Eurotiomycetes</taxon>
        <taxon>Eurotiomycetidae</taxon>
        <taxon>Eurotiales</taxon>
        <taxon>Trichocomaceae</taxon>
        <taxon>Talaromyces</taxon>
        <taxon>Talaromyces sect. Talaromyces</taxon>
    </lineage>
</organism>